<evidence type="ECO:0000313" key="2">
    <source>
        <dbReference type="EMBL" id="AAY55707.1"/>
    </source>
</evidence>
<dbReference type="AlphaFoldDB" id="Q4V3R5"/>
<accession>Q4V3R5</accession>
<evidence type="ECO:0000313" key="1">
    <source>
        <dbReference type="EMBL" id="AAY55631.1"/>
    </source>
</evidence>
<proteinExistence type="evidence at transcript level"/>
<dbReference type="EMBL" id="BT023291">
    <property type="protein sequence ID" value="AAY55707.1"/>
    <property type="molecule type" value="mRNA"/>
</dbReference>
<organism evidence="2">
    <name type="scientific">Drosophila melanogaster</name>
    <name type="common">Fruit fly</name>
    <dbReference type="NCBI Taxonomy" id="7227"/>
    <lineage>
        <taxon>Eukaryota</taxon>
        <taxon>Metazoa</taxon>
        <taxon>Ecdysozoa</taxon>
        <taxon>Arthropoda</taxon>
        <taxon>Hexapoda</taxon>
        <taxon>Insecta</taxon>
        <taxon>Pterygota</taxon>
        <taxon>Neoptera</taxon>
        <taxon>Endopterygota</taxon>
        <taxon>Diptera</taxon>
        <taxon>Brachycera</taxon>
        <taxon>Muscomorpha</taxon>
        <taxon>Ephydroidea</taxon>
        <taxon>Drosophilidae</taxon>
        <taxon>Drosophila</taxon>
        <taxon>Sophophora</taxon>
    </lineage>
</organism>
<name>Q4V3R5_DROME</name>
<reference evidence="2" key="1">
    <citation type="submission" date="2005-05" db="EMBL/GenBank/DDBJ databases">
        <authorList>
            <person name="Stapleton M."/>
            <person name="Carlson J."/>
            <person name="Chavez C."/>
            <person name="Frise E."/>
            <person name="George R."/>
            <person name="Pacleb J."/>
            <person name="Park S."/>
            <person name="Wan K."/>
            <person name="Yu C."/>
            <person name="Celniker S."/>
        </authorList>
    </citation>
    <scope>NUCLEOTIDE SEQUENCE</scope>
</reference>
<sequence length="89" mass="9229">MVDGLLGGILGCLGGSLGLLQLGQLVLHGLVGLHALILQPMEQHLFALEHGHSCAGCLCCRLSQSTFGHIGCLFACRILAGHCGQGLIR</sequence>
<dbReference type="EMBL" id="BT023215">
    <property type="protein sequence ID" value="AAY55631.1"/>
    <property type="molecule type" value="mRNA"/>
</dbReference>
<protein>
    <submittedName>
        <fullName evidence="2">IP10626p</fullName>
    </submittedName>
    <submittedName>
        <fullName evidence="1">IP10726p</fullName>
    </submittedName>
</protein>